<evidence type="ECO:0000313" key="1">
    <source>
        <dbReference type="EMBL" id="EFP80689.2"/>
    </source>
</evidence>
<dbReference type="HOGENOM" id="CLU_133971_0_0_1"/>
<evidence type="ECO:0000313" key="2">
    <source>
        <dbReference type="Proteomes" id="UP000008783"/>
    </source>
</evidence>
<dbReference type="RefSeq" id="XP_003325108.2">
    <property type="nucleotide sequence ID" value="XM_003325060.2"/>
</dbReference>
<reference evidence="2" key="2">
    <citation type="journal article" date="2011" name="Proc. Natl. Acad. Sci. U.S.A.">
        <title>Obligate biotrophy features unraveled by the genomic analysis of rust fungi.</title>
        <authorList>
            <person name="Duplessis S."/>
            <person name="Cuomo C.A."/>
            <person name="Lin Y.-C."/>
            <person name="Aerts A."/>
            <person name="Tisserant E."/>
            <person name="Veneault-Fourrey C."/>
            <person name="Joly D.L."/>
            <person name="Hacquard S."/>
            <person name="Amselem J."/>
            <person name="Cantarel B.L."/>
            <person name="Chiu R."/>
            <person name="Coutinho P.M."/>
            <person name="Feau N."/>
            <person name="Field M."/>
            <person name="Frey P."/>
            <person name="Gelhaye E."/>
            <person name="Goldberg J."/>
            <person name="Grabherr M.G."/>
            <person name="Kodira C.D."/>
            <person name="Kohler A."/>
            <person name="Kuees U."/>
            <person name="Lindquist E.A."/>
            <person name="Lucas S.M."/>
            <person name="Mago R."/>
            <person name="Mauceli E."/>
            <person name="Morin E."/>
            <person name="Murat C."/>
            <person name="Pangilinan J.L."/>
            <person name="Park R."/>
            <person name="Pearson M."/>
            <person name="Quesneville H."/>
            <person name="Rouhier N."/>
            <person name="Sakthikumar S."/>
            <person name="Salamov A.A."/>
            <person name="Schmutz J."/>
            <person name="Selles B."/>
            <person name="Shapiro H."/>
            <person name="Tanguay P."/>
            <person name="Tuskan G.A."/>
            <person name="Henrissat B."/>
            <person name="Van de Peer Y."/>
            <person name="Rouze P."/>
            <person name="Ellis J.G."/>
            <person name="Dodds P.N."/>
            <person name="Schein J.E."/>
            <person name="Zhong S."/>
            <person name="Hamelin R.C."/>
            <person name="Grigoriev I.V."/>
            <person name="Szabo L.J."/>
            <person name="Martin F."/>
        </authorList>
    </citation>
    <scope>NUCLEOTIDE SEQUENCE [LARGE SCALE GENOMIC DNA]</scope>
    <source>
        <strain evidence="2">CRL 75-36-700-3 / race SCCL</strain>
    </source>
</reference>
<keyword evidence="2" id="KW-1185">Reference proteome</keyword>
<dbReference type="EMBL" id="DS178276">
    <property type="protein sequence ID" value="EFP80689.2"/>
    <property type="molecule type" value="Genomic_DNA"/>
</dbReference>
<reference key="1">
    <citation type="submission" date="2007-01" db="EMBL/GenBank/DDBJ databases">
        <title>The Genome Sequence of Puccinia graminis f. sp. tritici Strain CRL 75-36-700-3.</title>
        <authorList>
            <consortium name="The Broad Institute Genome Sequencing Platform"/>
            <person name="Birren B."/>
            <person name="Lander E."/>
            <person name="Galagan J."/>
            <person name="Nusbaum C."/>
            <person name="Devon K."/>
            <person name="Cuomo C."/>
            <person name="Jaffe D."/>
            <person name="Butler J."/>
            <person name="Alvarez P."/>
            <person name="Gnerre S."/>
            <person name="Grabherr M."/>
            <person name="Mauceli E."/>
            <person name="Brockman W."/>
            <person name="Young S."/>
            <person name="LaButti K."/>
            <person name="Sykes S."/>
            <person name="DeCaprio D."/>
            <person name="Crawford M."/>
            <person name="Koehrsen M."/>
            <person name="Engels R."/>
            <person name="Montgomery P."/>
            <person name="Pearson M."/>
            <person name="Howarth C."/>
            <person name="Larson L."/>
            <person name="White J."/>
            <person name="Zeng Q."/>
            <person name="Kodira C."/>
            <person name="Yandava C."/>
            <person name="Alvarado L."/>
            <person name="O'Leary S."/>
            <person name="Szabo L."/>
            <person name="Dean R."/>
            <person name="Schein J."/>
        </authorList>
    </citation>
    <scope>NUCLEOTIDE SEQUENCE</scope>
    <source>
        <strain>CRL 75-36-700-3</strain>
    </source>
</reference>
<dbReference type="Proteomes" id="UP000008783">
    <property type="component" value="Unassembled WGS sequence"/>
</dbReference>
<proteinExistence type="predicted"/>
<protein>
    <submittedName>
        <fullName evidence="1">Uncharacterized protein</fullName>
    </submittedName>
</protein>
<gene>
    <name evidence="1" type="ORF">PGTG_06645</name>
</gene>
<sequence length="176" mass="20156">MVKHERTHLRNLLLTHVRQDARPRELGPIPKIFDLIILIDRSFQPRNTLRSAAEIRGSLTSDQMVQFAMIRLLTIHHHLHRAPGDTRSQWDVIDDQFEAIREKSNVQLHALSILILRCDRALFPGDFMFADIPEEIIRMPSVLDCEIKTRAIVAELGEEPTDEALARLVDSEAGLV</sequence>
<dbReference type="VEuPathDB" id="FungiDB:PGTG_06645"/>
<dbReference type="OrthoDB" id="2504051at2759"/>
<accession>E3K953</accession>
<dbReference type="InParanoid" id="E3K953"/>
<dbReference type="AlphaFoldDB" id="E3K953"/>
<dbReference type="KEGG" id="pgr:PGTG_06645"/>
<organism evidence="1 2">
    <name type="scientific">Puccinia graminis f. sp. tritici (strain CRL 75-36-700-3 / race SCCL)</name>
    <name type="common">Black stem rust fungus</name>
    <dbReference type="NCBI Taxonomy" id="418459"/>
    <lineage>
        <taxon>Eukaryota</taxon>
        <taxon>Fungi</taxon>
        <taxon>Dikarya</taxon>
        <taxon>Basidiomycota</taxon>
        <taxon>Pucciniomycotina</taxon>
        <taxon>Pucciniomycetes</taxon>
        <taxon>Pucciniales</taxon>
        <taxon>Pucciniaceae</taxon>
        <taxon>Puccinia</taxon>
    </lineage>
</organism>
<name>E3K953_PUCGT</name>
<dbReference type="GeneID" id="10539707"/>